<comment type="caution">
    <text evidence="1">The sequence shown here is derived from an EMBL/GenBank/DDBJ whole genome shotgun (WGS) entry which is preliminary data.</text>
</comment>
<reference evidence="1 2" key="1">
    <citation type="submission" date="2023-02" db="EMBL/GenBank/DDBJ databases">
        <title>LHISI_Scaffold_Assembly.</title>
        <authorList>
            <person name="Stuart O.P."/>
            <person name="Cleave R."/>
            <person name="Magrath M.J.L."/>
            <person name="Mikheyev A.S."/>
        </authorList>
    </citation>
    <scope>NUCLEOTIDE SEQUENCE [LARGE SCALE GENOMIC DNA]</scope>
    <source>
        <strain evidence="1">Daus_M_001</strain>
        <tissue evidence="1">Leg muscle</tissue>
    </source>
</reference>
<sequence>MMWETGHPDLEKAPMVQGVRPRKRPNAVMLYKAHHCQRKGQQYYCFPNPKTRIDNNPQRRGAAPYRKLSTRAGTAGFLGTIYQCRLTKGTPLVDQNHSALNIAKNRKASLGKAREADPEKRHIIDEQVDSMKRQCLVEPVGSPNNARVVLAPNKSG</sequence>
<protein>
    <submittedName>
        <fullName evidence="1">Uncharacterized protein</fullName>
    </submittedName>
</protein>
<dbReference type="EMBL" id="JARBHB010000001">
    <property type="protein sequence ID" value="KAJ8896196.1"/>
    <property type="molecule type" value="Genomic_DNA"/>
</dbReference>
<evidence type="ECO:0000313" key="1">
    <source>
        <dbReference type="EMBL" id="KAJ8896196.1"/>
    </source>
</evidence>
<name>A0ABQ9IIN5_9NEOP</name>
<dbReference type="Proteomes" id="UP001159363">
    <property type="component" value="Chromosome 1"/>
</dbReference>
<organism evidence="1 2">
    <name type="scientific">Dryococelus australis</name>
    <dbReference type="NCBI Taxonomy" id="614101"/>
    <lineage>
        <taxon>Eukaryota</taxon>
        <taxon>Metazoa</taxon>
        <taxon>Ecdysozoa</taxon>
        <taxon>Arthropoda</taxon>
        <taxon>Hexapoda</taxon>
        <taxon>Insecta</taxon>
        <taxon>Pterygota</taxon>
        <taxon>Neoptera</taxon>
        <taxon>Polyneoptera</taxon>
        <taxon>Phasmatodea</taxon>
        <taxon>Verophasmatodea</taxon>
        <taxon>Anareolatae</taxon>
        <taxon>Phasmatidae</taxon>
        <taxon>Eurycanthinae</taxon>
        <taxon>Dryococelus</taxon>
    </lineage>
</organism>
<gene>
    <name evidence="1" type="ORF">PR048_001539</name>
</gene>
<evidence type="ECO:0000313" key="2">
    <source>
        <dbReference type="Proteomes" id="UP001159363"/>
    </source>
</evidence>
<accession>A0ABQ9IIN5</accession>
<keyword evidence="2" id="KW-1185">Reference proteome</keyword>
<proteinExistence type="predicted"/>